<feature type="region of interest" description="Disordered" evidence="2">
    <location>
        <begin position="1"/>
        <end position="33"/>
    </location>
</feature>
<dbReference type="Proteomes" id="UP001303160">
    <property type="component" value="Unassembled WGS sequence"/>
</dbReference>
<reference evidence="3" key="2">
    <citation type="submission" date="2023-05" db="EMBL/GenBank/DDBJ databases">
        <authorList>
            <consortium name="Lawrence Berkeley National Laboratory"/>
            <person name="Steindorff A."/>
            <person name="Hensen N."/>
            <person name="Bonometti L."/>
            <person name="Westerberg I."/>
            <person name="Brannstrom I.O."/>
            <person name="Guillou S."/>
            <person name="Cros-Aarteil S."/>
            <person name="Calhoun S."/>
            <person name="Haridas S."/>
            <person name="Kuo A."/>
            <person name="Mondo S."/>
            <person name="Pangilinan J."/>
            <person name="Riley R."/>
            <person name="Labutti K."/>
            <person name="Andreopoulos B."/>
            <person name="Lipzen A."/>
            <person name="Chen C."/>
            <person name="Yanf M."/>
            <person name="Daum C."/>
            <person name="Ng V."/>
            <person name="Clum A."/>
            <person name="Ohm R."/>
            <person name="Martin F."/>
            <person name="Silar P."/>
            <person name="Natvig D."/>
            <person name="Lalanne C."/>
            <person name="Gautier V."/>
            <person name="Ament-Velasquez S.L."/>
            <person name="Kruys A."/>
            <person name="Hutchinson M.I."/>
            <person name="Powell A.J."/>
            <person name="Barry K."/>
            <person name="Miller A.N."/>
            <person name="Grigoriev I.V."/>
            <person name="Debuchy R."/>
            <person name="Gladieux P."/>
            <person name="Thoren M.H."/>
            <person name="Johannesson H."/>
        </authorList>
    </citation>
    <scope>NUCLEOTIDE SEQUENCE</scope>
    <source>
        <strain evidence="3">CBS 315.58</strain>
    </source>
</reference>
<organism evidence="3 4">
    <name type="scientific">Triangularia verruculosa</name>
    <dbReference type="NCBI Taxonomy" id="2587418"/>
    <lineage>
        <taxon>Eukaryota</taxon>
        <taxon>Fungi</taxon>
        <taxon>Dikarya</taxon>
        <taxon>Ascomycota</taxon>
        <taxon>Pezizomycotina</taxon>
        <taxon>Sordariomycetes</taxon>
        <taxon>Sordariomycetidae</taxon>
        <taxon>Sordariales</taxon>
        <taxon>Podosporaceae</taxon>
        <taxon>Triangularia</taxon>
    </lineage>
</organism>
<keyword evidence="1" id="KW-0175">Coiled coil</keyword>
<accession>A0AAN6XDM3</accession>
<proteinExistence type="predicted"/>
<dbReference type="AlphaFoldDB" id="A0AAN6XDM3"/>
<evidence type="ECO:0000313" key="4">
    <source>
        <dbReference type="Proteomes" id="UP001303160"/>
    </source>
</evidence>
<evidence type="ECO:0000313" key="3">
    <source>
        <dbReference type="EMBL" id="KAK4195867.1"/>
    </source>
</evidence>
<dbReference type="Gene3D" id="1.10.287.1490">
    <property type="match status" value="1"/>
</dbReference>
<feature type="coiled-coil region" evidence="1">
    <location>
        <begin position="374"/>
        <end position="401"/>
    </location>
</feature>
<protein>
    <submittedName>
        <fullName evidence="3">Uncharacterized protein</fullName>
    </submittedName>
</protein>
<feature type="compositionally biased region" description="Polar residues" evidence="2">
    <location>
        <begin position="253"/>
        <end position="263"/>
    </location>
</feature>
<keyword evidence="4" id="KW-1185">Reference proteome</keyword>
<evidence type="ECO:0000256" key="1">
    <source>
        <dbReference type="SAM" id="Coils"/>
    </source>
</evidence>
<comment type="caution">
    <text evidence="3">The sequence shown here is derived from an EMBL/GenBank/DDBJ whole genome shotgun (WGS) entry which is preliminary data.</text>
</comment>
<sequence length="537" mass="61225">MPTLKRDGASDATVATAKRPRSNKTVHDTQQPPFTADLNLVGSMLSETEWRRNRDRLEELVTQYDGVRLLVEGIRKHWSDLRFDFDVRVVTRQLLRSNQTVFQANRHIMWTQLKNSLASIKNWRRLGSWKESRRISGLMPFLPLYEELQALRFLDTTDSFFPADLIKRLAEVNFDWYIQRKGRDGIAGHEIDEYPVHPFWRGIPLSDPAWRNSNMQKPTVIAEIPFDDDLERLIRTLGSKPKPSGPKEPSSKQQLSLPPTSSIEASSAGKQEYIASIKSLQHDIDSLTANINGSSLECQLAMKKLHSRLDSFQKSINEIGSRVTVVESSTASAVTRIQGLETSSNQAPNPNAKKLFDNRVTTLANHRIAHHSRLAALEMKNETLEQRLAIMSKKLESLENQRAAELAISKAQLSWVPAEVQADIVARLQMIKAEQRRAEVNKAREHLAVIPAEMRVGVISKLQSIEDVGLWEDGVGMVRMHLGFGEVQDKLVRDQINSYIKAYMTVLMELRYMDGDGRWQDGERRFVLTEQDLEDWP</sequence>
<gene>
    <name evidence="3" type="ORF">QBC40DRAFT_352224</name>
</gene>
<evidence type="ECO:0000256" key="2">
    <source>
        <dbReference type="SAM" id="MobiDB-lite"/>
    </source>
</evidence>
<dbReference type="EMBL" id="MU864000">
    <property type="protein sequence ID" value="KAK4195867.1"/>
    <property type="molecule type" value="Genomic_DNA"/>
</dbReference>
<reference evidence="3" key="1">
    <citation type="journal article" date="2023" name="Mol. Phylogenet. Evol.">
        <title>Genome-scale phylogeny and comparative genomics of the fungal order Sordariales.</title>
        <authorList>
            <person name="Hensen N."/>
            <person name="Bonometti L."/>
            <person name="Westerberg I."/>
            <person name="Brannstrom I.O."/>
            <person name="Guillou S."/>
            <person name="Cros-Aarteil S."/>
            <person name="Calhoun S."/>
            <person name="Haridas S."/>
            <person name="Kuo A."/>
            <person name="Mondo S."/>
            <person name="Pangilinan J."/>
            <person name="Riley R."/>
            <person name="LaButti K."/>
            <person name="Andreopoulos B."/>
            <person name="Lipzen A."/>
            <person name="Chen C."/>
            <person name="Yan M."/>
            <person name="Daum C."/>
            <person name="Ng V."/>
            <person name="Clum A."/>
            <person name="Steindorff A."/>
            <person name="Ohm R.A."/>
            <person name="Martin F."/>
            <person name="Silar P."/>
            <person name="Natvig D.O."/>
            <person name="Lalanne C."/>
            <person name="Gautier V."/>
            <person name="Ament-Velasquez S.L."/>
            <person name="Kruys A."/>
            <person name="Hutchinson M.I."/>
            <person name="Powell A.J."/>
            <person name="Barry K."/>
            <person name="Miller A.N."/>
            <person name="Grigoriev I.V."/>
            <person name="Debuchy R."/>
            <person name="Gladieux P."/>
            <person name="Hiltunen Thoren M."/>
            <person name="Johannesson H."/>
        </authorList>
    </citation>
    <scope>NUCLEOTIDE SEQUENCE</scope>
    <source>
        <strain evidence="3">CBS 315.58</strain>
    </source>
</reference>
<feature type="region of interest" description="Disordered" evidence="2">
    <location>
        <begin position="236"/>
        <end position="263"/>
    </location>
</feature>
<feature type="compositionally biased region" description="Low complexity" evidence="2">
    <location>
        <begin position="238"/>
        <end position="252"/>
    </location>
</feature>
<name>A0AAN6XDM3_9PEZI</name>